<proteinExistence type="predicted"/>
<dbReference type="AlphaFoldDB" id="A0AAV1ECH1"/>
<accession>A0AAV1ECH1</accession>
<keyword evidence="3" id="KW-1185">Reference proteome</keyword>
<protein>
    <submittedName>
        <fullName evidence="2">OLC1v1018821C1</fullName>
    </submittedName>
</protein>
<feature type="compositionally biased region" description="Basic and acidic residues" evidence="1">
    <location>
        <begin position="190"/>
        <end position="219"/>
    </location>
</feature>
<evidence type="ECO:0000256" key="1">
    <source>
        <dbReference type="SAM" id="MobiDB-lite"/>
    </source>
</evidence>
<gene>
    <name evidence="2" type="ORF">OLC1_LOCUS23489</name>
</gene>
<reference evidence="2" key="1">
    <citation type="submission" date="2023-03" db="EMBL/GenBank/DDBJ databases">
        <authorList>
            <person name="Julca I."/>
        </authorList>
    </citation>
    <scope>NUCLEOTIDE SEQUENCE</scope>
</reference>
<dbReference type="PANTHER" id="PTHR33233:SF17">
    <property type="entry name" value="DUF4283 DOMAIN-CONTAINING PROTEIN"/>
    <property type="match status" value="1"/>
</dbReference>
<evidence type="ECO:0000313" key="2">
    <source>
        <dbReference type="EMBL" id="CAI9117427.1"/>
    </source>
</evidence>
<organism evidence="2 3">
    <name type="scientific">Oldenlandia corymbosa var. corymbosa</name>
    <dbReference type="NCBI Taxonomy" id="529605"/>
    <lineage>
        <taxon>Eukaryota</taxon>
        <taxon>Viridiplantae</taxon>
        <taxon>Streptophyta</taxon>
        <taxon>Embryophyta</taxon>
        <taxon>Tracheophyta</taxon>
        <taxon>Spermatophyta</taxon>
        <taxon>Magnoliopsida</taxon>
        <taxon>eudicotyledons</taxon>
        <taxon>Gunneridae</taxon>
        <taxon>Pentapetalae</taxon>
        <taxon>asterids</taxon>
        <taxon>lamiids</taxon>
        <taxon>Gentianales</taxon>
        <taxon>Rubiaceae</taxon>
        <taxon>Rubioideae</taxon>
        <taxon>Spermacoceae</taxon>
        <taxon>Hedyotis-Oldenlandia complex</taxon>
        <taxon>Oldenlandia</taxon>
    </lineage>
</organism>
<feature type="compositionally biased region" description="Basic and acidic residues" evidence="1">
    <location>
        <begin position="45"/>
        <end position="59"/>
    </location>
</feature>
<feature type="region of interest" description="Disordered" evidence="1">
    <location>
        <begin position="190"/>
        <end position="229"/>
    </location>
</feature>
<sequence length="229" mass="26001">MVGKTKRRGKETAVEEEQPEDGSIQPEMSHNPELSTKKIIQINEKSGDKQSSKDEGSVSRVDKNWGNFDLKKMEGMNCKLEFIEPAIVNDKALAKVSKDEFQEVIDYWRSSLICYILGANPPFYVVNGYLRRIWGQHGVDKVEDEFGIVQEQKVRCEWLPVQCSQCKGYGHETGNCRKVMAKHWLQKLTKTDGEASKENEKMTSKLSDMEVKGASDVDNNHIQAEKGSQ</sequence>
<dbReference type="Proteomes" id="UP001161247">
    <property type="component" value="Chromosome 9"/>
</dbReference>
<feature type="compositionally biased region" description="Polar residues" evidence="1">
    <location>
        <begin position="220"/>
        <end position="229"/>
    </location>
</feature>
<dbReference type="EMBL" id="OX459126">
    <property type="protein sequence ID" value="CAI9117427.1"/>
    <property type="molecule type" value="Genomic_DNA"/>
</dbReference>
<name>A0AAV1ECH1_OLDCO</name>
<feature type="region of interest" description="Disordered" evidence="1">
    <location>
        <begin position="1"/>
        <end position="59"/>
    </location>
</feature>
<dbReference type="PANTHER" id="PTHR33233">
    <property type="entry name" value="ENDONUCLEASE/EXONUCLEASE/PHOSPHATASE"/>
    <property type="match status" value="1"/>
</dbReference>
<evidence type="ECO:0000313" key="3">
    <source>
        <dbReference type="Proteomes" id="UP001161247"/>
    </source>
</evidence>